<keyword evidence="2" id="KW-1185">Reference proteome</keyword>
<sequence>MKKKRRIFSAEFKLRVILSALKEWQTISELSQEYDLHPNQISRWKTGFLDNAAHYMQSANKQGKTEDSVDTDRLFAKIGQLQVELDFLKKKLS</sequence>
<gene>
    <name evidence="1" type="ORF">IX84_24675</name>
</gene>
<comment type="caution">
    <text evidence="1">The sequence shown here is derived from an EMBL/GenBank/DDBJ whole genome shotgun (WGS) entry which is preliminary data.</text>
</comment>
<accession>A0A098S237</accession>
<evidence type="ECO:0000313" key="2">
    <source>
        <dbReference type="Proteomes" id="UP000029736"/>
    </source>
</evidence>
<dbReference type="Proteomes" id="UP000029736">
    <property type="component" value="Unassembled WGS sequence"/>
</dbReference>
<dbReference type="Gene3D" id="1.10.10.10">
    <property type="entry name" value="Winged helix-like DNA-binding domain superfamily/Winged helix DNA-binding domain"/>
    <property type="match status" value="1"/>
</dbReference>
<dbReference type="STRING" id="1524460.IX84_24675"/>
<dbReference type="RefSeq" id="WP_044226641.1">
    <property type="nucleotide sequence ID" value="NZ_JBKAGJ010000002.1"/>
</dbReference>
<dbReference type="Pfam" id="PF01527">
    <property type="entry name" value="HTH_Tnp_1"/>
    <property type="match status" value="1"/>
</dbReference>
<organism evidence="1 2">
    <name type="scientific">Phaeodactylibacter xiamenensis</name>
    <dbReference type="NCBI Taxonomy" id="1524460"/>
    <lineage>
        <taxon>Bacteria</taxon>
        <taxon>Pseudomonadati</taxon>
        <taxon>Bacteroidota</taxon>
        <taxon>Saprospiria</taxon>
        <taxon>Saprospirales</taxon>
        <taxon>Haliscomenobacteraceae</taxon>
        <taxon>Phaeodactylibacter</taxon>
    </lineage>
</organism>
<dbReference type="AlphaFoldDB" id="A0A098S237"/>
<dbReference type="InterPro" id="IPR036388">
    <property type="entry name" value="WH-like_DNA-bd_sf"/>
</dbReference>
<dbReference type="SUPFAM" id="SSF46689">
    <property type="entry name" value="Homeodomain-like"/>
    <property type="match status" value="1"/>
</dbReference>
<proteinExistence type="predicted"/>
<name>A0A098S237_9BACT</name>
<dbReference type="GO" id="GO:0006313">
    <property type="term" value="P:DNA transposition"/>
    <property type="evidence" value="ECO:0007669"/>
    <property type="project" value="InterPro"/>
</dbReference>
<dbReference type="OrthoDB" id="291972at2"/>
<evidence type="ECO:0000313" key="1">
    <source>
        <dbReference type="EMBL" id="KGE85828.1"/>
    </source>
</evidence>
<protein>
    <submittedName>
        <fullName evidence="1">Transposase</fullName>
    </submittedName>
</protein>
<dbReference type="GO" id="GO:0004803">
    <property type="term" value="F:transposase activity"/>
    <property type="evidence" value="ECO:0007669"/>
    <property type="project" value="InterPro"/>
</dbReference>
<reference evidence="1 2" key="1">
    <citation type="journal article" date="2014" name="Int. J. Syst. Evol. Microbiol.">
        <title>Phaeodactylibacter xiamenensis gen. nov., sp. nov., a member of the family Saprospiraceae isolated from the marine alga Phaeodactylum tricornutum.</title>
        <authorList>
            <person name="Chen Z.Jr."/>
            <person name="Lei X."/>
            <person name="Lai Q."/>
            <person name="Li Y."/>
            <person name="Zhang B."/>
            <person name="Zhang J."/>
            <person name="Zhang H."/>
            <person name="Yang L."/>
            <person name="Zheng W."/>
            <person name="Tian Y."/>
            <person name="Yu Z."/>
            <person name="Xu H.Jr."/>
            <person name="Zheng T."/>
        </authorList>
    </citation>
    <scope>NUCLEOTIDE SEQUENCE [LARGE SCALE GENOMIC DNA]</scope>
    <source>
        <strain evidence="1 2">KD52</strain>
    </source>
</reference>
<dbReference type="InterPro" id="IPR009057">
    <property type="entry name" value="Homeodomain-like_sf"/>
</dbReference>
<dbReference type="GO" id="GO:0003677">
    <property type="term" value="F:DNA binding"/>
    <property type="evidence" value="ECO:0007669"/>
    <property type="project" value="InterPro"/>
</dbReference>
<dbReference type="InterPro" id="IPR002514">
    <property type="entry name" value="Transposase_8"/>
</dbReference>
<dbReference type="EMBL" id="JPOS01000083">
    <property type="protein sequence ID" value="KGE85828.1"/>
    <property type="molecule type" value="Genomic_DNA"/>
</dbReference>